<sequence>MIAFLLLIIINNPEINATLDKTYVSKKLTIGDPFEITLEVITDYGTKLNGPFIDSIDPFTVVNVDRKTISGKGETTDLFRLRLIPFQTGDLSVPSVKFLNIDGDQIDTLKSPSIPITIHSVLPADMKDINDLKPAVEYPNYLPLIIFFTALLIAALVYGGYRVYKKYRLIKETPKPLPMPWIEAQIAFENIPLDEWLKKGWIKKYYYTLSEVLKRYLERRYLFNAMEQTTTEIIYYLKMQKVPLRDRFGKFF</sequence>
<keyword evidence="1" id="KW-0472">Membrane</keyword>
<protein>
    <recommendedName>
        <fullName evidence="4">Protein BatD</fullName>
    </recommendedName>
</protein>
<evidence type="ECO:0000313" key="3">
    <source>
        <dbReference type="Proteomes" id="UP000177025"/>
    </source>
</evidence>
<accession>A0A1F4UDC2</accession>
<keyword evidence="1" id="KW-0812">Transmembrane</keyword>
<feature type="non-terminal residue" evidence="2">
    <location>
        <position position="252"/>
    </location>
</feature>
<evidence type="ECO:0000313" key="2">
    <source>
        <dbReference type="EMBL" id="OGC42919.1"/>
    </source>
</evidence>
<reference evidence="2 3" key="1">
    <citation type="journal article" date="2016" name="Nat. Commun.">
        <title>Thousands of microbial genomes shed light on interconnected biogeochemical processes in an aquifer system.</title>
        <authorList>
            <person name="Anantharaman K."/>
            <person name="Brown C.T."/>
            <person name="Hug L.A."/>
            <person name="Sharon I."/>
            <person name="Castelle C.J."/>
            <person name="Probst A.J."/>
            <person name="Thomas B.C."/>
            <person name="Singh A."/>
            <person name="Wilkins M.J."/>
            <person name="Karaoz U."/>
            <person name="Brodie E.L."/>
            <person name="Williams K.H."/>
            <person name="Hubbard S.S."/>
            <person name="Banfield J.F."/>
        </authorList>
    </citation>
    <scope>NUCLEOTIDE SEQUENCE [LARGE SCALE GENOMIC DNA]</scope>
</reference>
<evidence type="ECO:0000256" key="1">
    <source>
        <dbReference type="SAM" id="Phobius"/>
    </source>
</evidence>
<dbReference type="InterPro" id="IPR025738">
    <property type="entry name" value="BatD"/>
</dbReference>
<comment type="caution">
    <text evidence="2">The sequence shown here is derived from an EMBL/GenBank/DDBJ whole genome shotgun (WGS) entry which is preliminary data.</text>
</comment>
<keyword evidence="1" id="KW-1133">Transmembrane helix</keyword>
<organism evidence="2 3">
    <name type="scientific">candidate division WOR-3 bacterium RBG_13_43_14</name>
    <dbReference type="NCBI Taxonomy" id="1802590"/>
    <lineage>
        <taxon>Bacteria</taxon>
        <taxon>Bacteria division WOR-3</taxon>
    </lineage>
</organism>
<proteinExistence type="predicted"/>
<evidence type="ECO:0008006" key="4">
    <source>
        <dbReference type="Google" id="ProtNLM"/>
    </source>
</evidence>
<gene>
    <name evidence="2" type="ORF">A2Y85_03110</name>
</gene>
<dbReference type="EMBL" id="MEUM01000045">
    <property type="protein sequence ID" value="OGC42919.1"/>
    <property type="molecule type" value="Genomic_DNA"/>
</dbReference>
<dbReference type="Proteomes" id="UP000177025">
    <property type="component" value="Unassembled WGS sequence"/>
</dbReference>
<name>A0A1F4UDC2_UNCW3</name>
<dbReference type="AlphaFoldDB" id="A0A1F4UDC2"/>
<feature type="transmembrane region" description="Helical" evidence="1">
    <location>
        <begin position="141"/>
        <end position="161"/>
    </location>
</feature>
<dbReference type="Pfam" id="PF13584">
    <property type="entry name" value="BatD"/>
    <property type="match status" value="1"/>
</dbReference>